<reference evidence="2" key="1">
    <citation type="submission" date="2022-12" db="EMBL/GenBank/DDBJ databases">
        <title>Polyphasic identification of a Novel Hot-Spring Cyanobacterium Ocullathermofonsia sinensis gen nov. sp. nov. and Genomic Insights on its Adaptations to the Thermal Habitat.</title>
        <authorList>
            <person name="Daroch M."/>
            <person name="Tang J."/>
            <person name="Jiang Y."/>
        </authorList>
    </citation>
    <scope>NUCLEOTIDE SEQUENCE</scope>
    <source>
        <strain evidence="2">PKUAC-SCTA174</strain>
    </source>
</reference>
<gene>
    <name evidence="2" type="ORF">OXH18_12835</name>
</gene>
<evidence type="ECO:0000313" key="2">
    <source>
        <dbReference type="EMBL" id="WAL58082.1"/>
    </source>
</evidence>
<name>A0A9E9C865_9CYAN</name>
<dbReference type="Gene3D" id="1.10.260.40">
    <property type="entry name" value="lambda repressor-like DNA-binding domains"/>
    <property type="match status" value="1"/>
</dbReference>
<accession>A0A9E9C865</accession>
<dbReference type="InterPro" id="IPR010982">
    <property type="entry name" value="Lambda_DNA-bd_dom_sf"/>
</dbReference>
<dbReference type="EMBL" id="CP113797">
    <property type="protein sequence ID" value="WAL58082.1"/>
    <property type="molecule type" value="Genomic_DNA"/>
</dbReference>
<dbReference type="SMART" id="SM00530">
    <property type="entry name" value="HTH_XRE"/>
    <property type="match status" value="1"/>
</dbReference>
<keyword evidence="3" id="KW-1185">Reference proteome</keyword>
<evidence type="ECO:0000259" key="1">
    <source>
        <dbReference type="PROSITE" id="PS50943"/>
    </source>
</evidence>
<dbReference type="SUPFAM" id="SSF47413">
    <property type="entry name" value="lambda repressor-like DNA-binding domains"/>
    <property type="match status" value="1"/>
</dbReference>
<dbReference type="AlphaFoldDB" id="A0A9E9C865"/>
<dbReference type="Proteomes" id="UP001163152">
    <property type="component" value="Chromosome"/>
</dbReference>
<proteinExistence type="predicted"/>
<organism evidence="2 3">
    <name type="scientific">Thermocoleostomius sinensis A174</name>
    <dbReference type="NCBI Taxonomy" id="2016057"/>
    <lineage>
        <taxon>Bacteria</taxon>
        <taxon>Bacillati</taxon>
        <taxon>Cyanobacteriota</taxon>
        <taxon>Cyanophyceae</taxon>
        <taxon>Oculatellales</taxon>
        <taxon>Oculatellaceae</taxon>
        <taxon>Thermocoleostomius</taxon>
    </lineage>
</organism>
<feature type="domain" description="HTH cro/C1-type" evidence="1">
    <location>
        <begin position="17"/>
        <end position="80"/>
    </location>
</feature>
<evidence type="ECO:0000313" key="3">
    <source>
        <dbReference type="Proteomes" id="UP001163152"/>
    </source>
</evidence>
<dbReference type="Pfam" id="PF01381">
    <property type="entry name" value="HTH_3"/>
    <property type="match status" value="1"/>
</dbReference>
<dbReference type="RefSeq" id="WP_268607478.1">
    <property type="nucleotide sequence ID" value="NZ_CP113797.1"/>
</dbReference>
<dbReference type="PROSITE" id="PS50943">
    <property type="entry name" value="HTH_CROC1"/>
    <property type="match status" value="1"/>
</dbReference>
<dbReference type="GO" id="GO:0003677">
    <property type="term" value="F:DNA binding"/>
    <property type="evidence" value="ECO:0007669"/>
    <property type="project" value="InterPro"/>
</dbReference>
<protein>
    <submittedName>
        <fullName evidence="2">Helix-turn-helix transcriptional regulator</fullName>
    </submittedName>
</protein>
<dbReference type="InterPro" id="IPR001387">
    <property type="entry name" value="Cro/C1-type_HTH"/>
</dbReference>
<dbReference type="CDD" id="cd00093">
    <property type="entry name" value="HTH_XRE"/>
    <property type="match status" value="1"/>
</dbReference>
<sequence>MLTDRNQPSREQWISPLKQLRLQVGLTQAELAKQIPDKTGSGTVSRRAISAWERGEYQPELTIPQVKALCRALKVTLEELPDDCSPQKVK</sequence>
<dbReference type="KEGG" id="tsin:OXH18_12835"/>